<keyword evidence="5" id="KW-1185">Reference proteome</keyword>
<dbReference type="InterPro" id="IPR050832">
    <property type="entry name" value="Bact_Acetyltransf"/>
</dbReference>
<evidence type="ECO:0000256" key="2">
    <source>
        <dbReference type="ARBA" id="ARBA00023315"/>
    </source>
</evidence>
<accession>A0ABU3WS48</accession>
<gene>
    <name evidence="4" type="ORF">F8M49_15885</name>
</gene>
<dbReference type="PANTHER" id="PTHR43877">
    <property type="entry name" value="AMINOALKYLPHOSPHONATE N-ACETYLTRANSFERASE-RELATED-RELATED"/>
    <property type="match status" value="1"/>
</dbReference>
<dbReference type="PANTHER" id="PTHR43877:SF2">
    <property type="entry name" value="AMINOALKYLPHOSPHONATE N-ACETYLTRANSFERASE-RELATED"/>
    <property type="match status" value="1"/>
</dbReference>
<dbReference type="Pfam" id="PF00583">
    <property type="entry name" value="Acetyltransf_1"/>
    <property type="match status" value="1"/>
</dbReference>
<dbReference type="SUPFAM" id="SSF55729">
    <property type="entry name" value="Acyl-CoA N-acyltransferases (Nat)"/>
    <property type="match status" value="1"/>
</dbReference>
<dbReference type="EMBL" id="WBMO01000001">
    <property type="protein sequence ID" value="MDV2476434.1"/>
    <property type="molecule type" value="Genomic_DNA"/>
</dbReference>
<dbReference type="PROSITE" id="PS51186">
    <property type="entry name" value="GNAT"/>
    <property type="match status" value="1"/>
</dbReference>
<reference evidence="4 5" key="1">
    <citation type="submission" date="2019-10" db="EMBL/GenBank/DDBJ databases">
        <title>Draft Genome Assembly of Rhodococcus zopfii DSM44189.</title>
        <authorList>
            <person name="Sutton J.M."/>
            <person name="Akob D.M."/>
            <person name="Bushman T.J."/>
        </authorList>
    </citation>
    <scope>NUCLEOTIDE SEQUENCE [LARGE SCALE GENOMIC DNA]</scope>
    <source>
        <strain evidence="4 5">DSM 44189</strain>
    </source>
</reference>
<dbReference type="InterPro" id="IPR000182">
    <property type="entry name" value="GNAT_dom"/>
</dbReference>
<evidence type="ECO:0000313" key="5">
    <source>
        <dbReference type="Proteomes" id="UP001275440"/>
    </source>
</evidence>
<dbReference type="CDD" id="cd04301">
    <property type="entry name" value="NAT_SF"/>
    <property type="match status" value="1"/>
</dbReference>
<organism evidence="4 5">
    <name type="scientific">Rhodococcus zopfii</name>
    <dbReference type="NCBI Taxonomy" id="43772"/>
    <lineage>
        <taxon>Bacteria</taxon>
        <taxon>Bacillati</taxon>
        <taxon>Actinomycetota</taxon>
        <taxon>Actinomycetes</taxon>
        <taxon>Mycobacteriales</taxon>
        <taxon>Nocardiaceae</taxon>
        <taxon>Rhodococcus</taxon>
    </lineage>
</organism>
<feature type="domain" description="N-acetyltransferase" evidence="3">
    <location>
        <begin position="13"/>
        <end position="159"/>
    </location>
</feature>
<evidence type="ECO:0000259" key="3">
    <source>
        <dbReference type="PROSITE" id="PS51186"/>
    </source>
</evidence>
<evidence type="ECO:0000313" key="4">
    <source>
        <dbReference type="EMBL" id="MDV2476434.1"/>
    </source>
</evidence>
<keyword evidence="2" id="KW-0012">Acyltransferase</keyword>
<evidence type="ECO:0000256" key="1">
    <source>
        <dbReference type="ARBA" id="ARBA00022679"/>
    </source>
</evidence>
<sequence>MESVVTLSGGDAGELLTLQRAAYVTEAQAHDDVNLPPLTQSLDELVSELTRPDVLAFGLRDDARRLVAAVRVYLSPTEPHTAEVGRLVVAPDMQGRGRGSRLLELVEERLPERITGLQLFTGERSLGNLRLYSRFGYCRPSRNSPGVSVTEFPMSGCAESRVAGPVPGLVQFAAAARCPGRLRGR</sequence>
<protein>
    <submittedName>
        <fullName evidence="4">GNAT family N-acetyltransferase</fullName>
    </submittedName>
</protein>
<dbReference type="Proteomes" id="UP001275440">
    <property type="component" value="Unassembled WGS sequence"/>
</dbReference>
<comment type="caution">
    <text evidence="4">The sequence shown here is derived from an EMBL/GenBank/DDBJ whole genome shotgun (WGS) entry which is preliminary data.</text>
</comment>
<dbReference type="InterPro" id="IPR016181">
    <property type="entry name" value="Acyl_CoA_acyltransferase"/>
</dbReference>
<proteinExistence type="predicted"/>
<dbReference type="Gene3D" id="3.40.630.30">
    <property type="match status" value="1"/>
</dbReference>
<name>A0ABU3WS48_9NOCA</name>
<keyword evidence="1" id="KW-0808">Transferase</keyword>